<accession>A0AAV7WVG9</accession>
<proteinExistence type="predicted"/>
<name>A0AAV7WVG9_PLEWA</name>
<evidence type="ECO:0000313" key="2">
    <source>
        <dbReference type="EMBL" id="KAJ1217940.1"/>
    </source>
</evidence>
<comment type="caution">
    <text evidence="2">The sequence shown here is derived from an EMBL/GenBank/DDBJ whole genome shotgun (WGS) entry which is preliminary data.</text>
</comment>
<protein>
    <submittedName>
        <fullName evidence="2">Uncharacterized protein</fullName>
    </submittedName>
</protein>
<keyword evidence="3" id="KW-1185">Reference proteome</keyword>
<sequence>MRARQRLLTSFYGPGRSRCVAMEAYLDRLGPLKVEPVTKKKSQKTKSKATGEGPSANKGKPLRNKTEETTQENFEGDRRKCKRTVTSLEDITMKLQNVRVPVSVESDTILNEPGKSCSNNIVIRVMPTQDPMNTPTCFTLQQPSMGSEERALPSDSIHQQ</sequence>
<reference evidence="2" key="1">
    <citation type="journal article" date="2022" name="bioRxiv">
        <title>Sequencing and chromosome-scale assembly of the giantPleurodeles waltlgenome.</title>
        <authorList>
            <person name="Brown T."/>
            <person name="Elewa A."/>
            <person name="Iarovenko S."/>
            <person name="Subramanian E."/>
            <person name="Araus A.J."/>
            <person name="Petzold A."/>
            <person name="Susuki M."/>
            <person name="Suzuki K.-i.T."/>
            <person name="Hayashi T."/>
            <person name="Toyoda A."/>
            <person name="Oliveira C."/>
            <person name="Osipova E."/>
            <person name="Leigh N.D."/>
            <person name="Simon A."/>
            <person name="Yun M.H."/>
        </authorList>
    </citation>
    <scope>NUCLEOTIDE SEQUENCE</scope>
    <source>
        <strain evidence="2">20211129_DDA</strain>
        <tissue evidence="2">Liver</tissue>
    </source>
</reference>
<evidence type="ECO:0000313" key="3">
    <source>
        <dbReference type="Proteomes" id="UP001066276"/>
    </source>
</evidence>
<feature type="region of interest" description="Disordered" evidence="1">
    <location>
        <begin position="141"/>
        <end position="160"/>
    </location>
</feature>
<dbReference type="AlphaFoldDB" id="A0AAV7WVG9"/>
<dbReference type="EMBL" id="JANPWB010000001">
    <property type="protein sequence ID" value="KAJ1217940.1"/>
    <property type="molecule type" value="Genomic_DNA"/>
</dbReference>
<organism evidence="2 3">
    <name type="scientific">Pleurodeles waltl</name>
    <name type="common">Iberian ribbed newt</name>
    <dbReference type="NCBI Taxonomy" id="8319"/>
    <lineage>
        <taxon>Eukaryota</taxon>
        <taxon>Metazoa</taxon>
        <taxon>Chordata</taxon>
        <taxon>Craniata</taxon>
        <taxon>Vertebrata</taxon>
        <taxon>Euteleostomi</taxon>
        <taxon>Amphibia</taxon>
        <taxon>Batrachia</taxon>
        <taxon>Caudata</taxon>
        <taxon>Salamandroidea</taxon>
        <taxon>Salamandridae</taxon>
        <taxon>Pleurodelinae</taxon>
        <taxon>Pleurodeles</taxon>
    </lineage>
</organism>
<feature type="region of interest" description="Disordered" evidence="1">
    <location>
        <begin position="35"/>
        <end position="81"/>
    </location>
</feature>
<dbReference type="Proteomes" id="UP001066276">
    <property type="component" value="Chromosome 1_1"/>
</dbReference>
<gene>
    <name evidence="2" type="ORF">NDU88_005527</name>
</gene>
<evidence type="ECO:0000256" key="1">
    <source>
        <dbReference type="SAM" id="MobiDB-lite"/>
    </source>
</evidence>